<keyword evidence="1" id="KW-0805">Transcription regulation</keyword>
<keyword evidence="3" id="KW-0804">Transcription</keyword>
<dbReference type="Pfam" id="PF00440">
    <property type="entry name" value="TetR_N"/>
    <property type="match status" value="1"/>
</dbReference>
<gene>
    <name evidence="6" type="ORF">FM105_12355</name>
</gene>
<proteinExistence type="predicted"/>
<dbReference type="InterPro" id="IPR050109">
    <property type="entry name" value="HTH-type_TetR-like_transc_reg"/>
</dbReference>
<dbReference type="GO" id="GO:0003700">
    <property type="term" value="F:DNA-binding transcription factor activity"/>
    <property type="evidence" value="ECO:0007669"/>
    <property type="project" value="TreeGrafter"/>
</dbReference>
<name>A0A1X6XLD5_9MICO</name>
<feature type="DNA-binding region" description="H-T-H motif" evidence="4">
    <location>
        <begin position="33"/>
        <end position="52"/>
    </location>
</feature>
<dbReference type="PANTHER" id="PTHR30055:SF234">
    <property type="entry name" value="HTH-TYPE TRANSCRIPTIONAL REGULATOR BETI"/>
    <property type="match status" value="1"/>
</dbReference>
<dbReference type="SUPFAM" id="SSF46689">
    <property type="entry name" value="Homeodomain-like"/>
    <property type="match status" value="1"/>
</dbReference>
<reference evidence="7" key="1">
    <citation type="submission" date="2017-02" db="EMBL/GenBank/DDBJ databases">
        <authorList>
            <person name="Dridi B."/>
        </authorList>
    </citation>
    <scope>NUCLEOTIDE SEQUENCE [LARGE SCALE GENOMIC DNA]</scope>
    <source>
        <strain evidence="7">B Co 03.10</strain>
    </source>
</reference>
<dbReference type="GO" id="GO:0000976">
    <property type="term" value="F:transcription cis-regulatory region binding"/>
    <property type="evidence" value="ECO:0007669"/>
    <property type="project" value="TreeGrafter"/>
</dbReference>
<evidence type="ECO:0000259" key="5">
    <source>
        <dbReference type="PROSITE" id="PS50977"/>
    </source>
</evidence>
<keyword evidence="7" id="KW-1185">Reference proteome</keyword>
<keyword evidence="2 4" id="KW-0238">DNA-binding</keyword>
<evidence type="ECO:0000256" key="4">
    <source>
        <dbReference type="PROSITE-ProRule" id="PRU00335"/>
    </source>
</evidence>
<dbReference type="InterPro" id="IPR009057">
    <property type="entry name" value="Homeodomain-like_sf"/>
</dbReference>
<evidence type="ECO:0000313" key="7">
    <source>
        <dbReference type="Proteomes" id="UP000196581"/>
    </source>
</evidence>
<dbReference type="PANTHER" id="PTHR30055">
    <property type="entry name" value="HTH-TYPE TRANSCRIPTIONAL REGULATOR RUTR"/>
    <property type="match status" value="1"/>
</dbReference>
<accession>A0A1X6XLD5</accession>
<dbReference type="RefSeq" id="WP_087008629.1">
    <property type="nucleotide sequence ID" value="NZ_FWFF01000019.1"/>
</dbReference>
<dbReference type="EMBL" id="FWFF01000019">
    <property type="protein sequence ID" value="SLN00145.1"/>
    <property type="molecule type" value="Genomic_DNA"/>
</dbReference>
<feature type="domain" description="HTH tetR-type" evidence="5">
    <location>
        <begin position="10"/>
        <end position="70"/>
    </location>
</feature>
<dbReference type="Gene3D" id="1.10.357.10">
    <property type="entry name" value="Tetracycline Repressor, domain 2"/>
    <property type="match status" value="1"/>
</dbReference>
<sequence length="198" mass="21580">MATARERLKQDTRQRVLDTAARLFRERGSADITVREIAQASGVSAGTVMTVGDKNALVVHAFDRLVAAEHAQHDPGEPDVPSAATCSDRLTDCVRPFVVIFTSQPVLARVYASILVTGEHDSHLFTDLADRLREEFARAITRHGCTPSDSAPAVASALYFAYVGVLFSWAAQNSHDPNVLLERLRAAFATICTCQEAR</sequence>
<evidence type="ECO:0000256" key="1">
    <source>
        <dbReference type="ARBA" id="ARBA00023015"/>
    </source>
</evidence>
<dbReference type="PROSITE" id="PS50977">
    <property type="entry name" value="HTH_TETR_2"/>
    <property type="match status" value="1"/>
</dbReference>
<protein>
    <submittedName>
        <fullName evidence="6">Transcriptional regulator, TetR family</fullName>
    </submittedName>
</protein>
<evidence type="ECO:0000313" key="6">
    <source>
        <dbReference type="EMBL" id="SLN00145.1"/>
    </source>
</evidence>
<dbReference type="Proteomes" id="UP000196581">
    <property type="component" value="Unassembled WGS sequence"/>
</dbReference>
<evidence type="ECO:0000256" key="2">
    <source>
        <dbReference type="ARBA" id="ARBA00023125"/>
    </source>
</evidence>
<evidence type="ECO:0000256" key="3">
    <source>
        <dbReference type="ARBA" id="ARBA00023163"/>
    </source>
</evidence>
<dbReference type="InterPro" id="IPR001647">
    <property type="entry name" value="HTH_TetR"/>
</dbReference>
<dbReference type="AlphaFoldDB" id="A0A1X6XLD5"/>
<organism evidence="6 7">
    <name type="scientific">Brevibacterium yomogidense</name>
    <dbReference type="NCBI Taxonomy" id="946573"/>
    <lineage>
        <taxon>Bacteria</taxon>
        <taxon>Bacillati</taxon>
        <taxon>Actinomycetota</taxon>
        <taxon>Actinomycetes</taxon>
        <taxon>Micrococcales</taxon>
        <taxon>Brevibacteriaceae</taxon>
        <taxon>Brevibacterium</taxon>
    </lineage>
</organism>